<comment type="caution">
    <text evidence="4">The sequence shown here is derived from an EMBL/GenBank/DDBJ whole genome shotgun (WGS) entry which is preliminary data.</text>
</comment>
<evidence type="ECO:0000313" key="5">
    <source>
        <dbReference type="Proteomes" id="UP000256485"/>
    </source>
</evidence>
<gene>
    <name evidence="4" type="ORF">DFJ64_3692</name>
</gene>
<keyword evidence="2" id="KW-0812">Transmembrane</keyword>
<keyword evidence="5" id="KW-1185">Reference proteome</keyword>
<dbReference type="InterPro" id="IPR036869">
    <property type="entry name" value="J_dom_sf"/>
</dbReference>
<feature type="transmembrane region" description="Helical" evidence="2">
    <location>
        <begin position="310"/>
        <end position="328"/>
    </location>
</feature>
<organism evidence="4 5">
    <name type="scientific">Thermasporomyces composti</name>
    <dbReference type="NCBI Taxonomy" id="696763"/>
    <lineage>
        <taxon>Bacteria</taxon>
        <taxon>Bacillati</taxon>
        <taxon>Actinomycetota</taxon>
        <taxon>Actinomycetes</taxon>
        <taxon>Propionibacteriales</taxon>
        <taxon>Nocardioidaceae</taxon>
        <taxon>Thermasporomyces</taxon>
    </lineage>
</organism>
<feature type="region of interest" description="Disordered" evidence="1">
    <location>
        <begin position="71"/>
        <end position="139"/>
    </location>
</feature>
<name>A0A3D9V9M4_THECX</name>
<dbReference type="OrthoDB" id="4570223at2"/>
<dbReference type="SUPFAM" id="SSF48452">
    <property type="entry name" value="TPR-like"/>
    <property type="match status" value="1"/>
</dbReference>
<dbReference type="Pfam" id="PF00226">
    <property type="entry name" value="DnaJ"/>
    <property type="match status" value="1"/>
</dbReference>
<feature type="transmembrane region" description="Helical" evidence="2">
    <location>
        <begin position="288"/>
        <end position="304"/>
    </location>
</feature>
<proteinExistence type="predicted"/>
<feature type="compositionally biased region" description="Basic and acidic residues" evidence="1">
    <location>
        <begin position="95"/>
        <end position="107"/>
    </location>
</feature>
<keyword evidence="2" id="KW-1133">Transmembrane helix</keyword>
<dbReference type="EMBL" id="QTUC01000001">
    <property type="protein sequence ID" value="REF38217.1"/>
    <property type="molecule type" value="Genomic_DNA"/>
</dbReference>
<sequence length="357" mass="40387">MDLDYYELLEVTQDASEEEIRAAITRQRRIWVRRQSSPDPERRAYAEQRVRDVDSAERILLDPVARRAYDDARARQAVTPADHGAASRHSRAPTSRREATGRRRLDGDPAAGSRPDRPHLTTHQGTTPRGGTPEGDLDVHLRRGDSYLDRAAWRRARAEFEYVLQRDPGNLRARAGLGLAQVGAGRVKDGLTILEQVLAEHPDDEDAKLALATALYESAVAGLGEVRDARGRTRPMILSRRQLRLVRRHLRRIRRLGLSDWHVRTNVEELSDLLAEARKAVWTRSAHLRFYAMLFVAAALVAFASDVESLRVFGAFWMVVVAGVYVLRHRVPAWKYYRRGRASAGGRGRLGVFRRGV</sequence>
<dbReference type="Pfam" id="PF14559">
    <property type="entry name" value="TPR_19"/>
    <property type="match status" value="1"/>
</dbReference>
<dbReference type="Proteomes" id="UP000256485">
    <property type="component" value="Unassembled WGS sequence"/>
</dbReference>
<evidence type="ECO:0000259" key="3">
    <source>
        <dbReference type="PROSITE" id="PS50076"/>
    </source>
</evidence>
<accession>A0A3D9V9M4</accession>
<evidence type="ECO:0000256" key="2">
    <source>
        <dbReference type="SAM" id="Phobius"/>
    </source>
</evidence>
<dbReference type="PROSITE" id="PS50076">
    <property type="entry name" value="DNAJ_2"/>
    <property type="match status" value="1"/>
</dbReference>
<dbReference type="InterPro" id="IPR011990">
    <property type="entry name" value="TPR-like_helical_dom_sf"/>
</dbReference>
<dbReference type="Gene3D" id="1.25.40.10">
    <property type="entry name" value="Tetratricopeptide repeat domain"/>
    <property type="match status" value="1"/>
</dbReference>
<evidence type="ECO:0000256" key="1">
    <source>
        <dbReference type="SAM" id="MobiDB-lite"/>
    </source>
</evidence>
<dbReference type="RefSeq" id="WP_115851546.1">
    <property type="nucleotide sequence ID" value="NZ_QTUC01000001.1"/>
</dbReference>
<dbReference type="InterPro" id="IPR001623">
    <property type="entry name" value="DnaJ_domain"/>
</dbReference>
<protein>
    <submittedName>
        <fullName evidence="4">DnaJ-like protein</fullName>
    </submittedName>
</protein>
<keyword evidence="2" id="KW-0472">Membrane</keyword>
<reference evidence="4 5" key="1">
    <citation type="submission" date="2018-08" db="EMBL/GenBank/DDBJ databases">
        <title>Sequencing the genomes of 1000 actinobacteria strains.</title>
        <authorList>
            <person name="Klenk H.-P."/>
        </authorList>
    </citation>
    <scope>NUCLEOTIDE SEQUENCE [LARGE SCALE GENOMIC DNA]</scope>
    <source>
        <strain evidence="4 5">DSM 22891</strain>
    </source>
</reference>
<feature type="domain" description="J" evidence="3">
    <location>
        <begin position="4"/>
        <end position="73"/>
    </location>
</feature>
<dbReference type="SUPFAM" id="SSF46565">
    <property type="entry name" value="Chaperone J-domain"/>
    <property type="match status" value="1"/>
</dbReference>
<dbReference type="AlphaFoldDB" id="A0A3D9V9M4"/>
<dbReference type="Gene3D" id="1.10.287.110">
    <property type="entry name" value="DnaJ domain"/>
    <property type="match status" value="1"/>
</dbReference>
<evidence type="ECO:0000313" key="4">
    <source>
        <dbReference type="EMBL" id="REF38217.1"/>
    </source>
</evidence>